<dbReference type="Proteomes" id="UP001234297">
    <property type="component" value="Chromosome 8"/>
</dbReference>
<proteinExistence type="predicted"/>
<comment type="caution">
    <text evidence="1">The sequence shown here is derived from an EMBL/GenBank/DDBJ whole genome shotgun (WGS) entry which is preliminary data.</text>
</comment>
<evidence type="ECO:0000313" key="1">
    <source>
        <dbReference type="EMBL" id="KAJ8632927.1"/>
    </source>
</evidence>
<protein>
    <submittedName>
        <fullName evidence="1">Uncharacterized protein</fullName>
    </submittedName>
</protein>
<accession>A0ACC2LIN8</accession>
<organism evidence="1 2">
    <name type="scientific">Persea americana</name>
    <name type="common">Avocado</name>
    <dbReference type="NCBI Taxonomy" id="3435"/>
    <lineage>
        <taxon>Eukaryota</taxon>
        <taxon>Viridiplantae</taxon>
        <taxon>Streptophyta</taxon>
        <taxon>Embryophyta</taxon>
        <taxon>Tracheophyta</taxon>
        <taxon>Spermatophyta</taxon>
        <taxon>Magnoliopsida</taxon>
        <taxon>Magnoliidae</taxon>
        <taxon>Laurales</taxon>
        <taxon>Lauraceae</taxon>
        <taxon>Persea</taxon>
    </lineage>
</organism>
<sequence length="190" mass="21537">MVEEVDFASLWRFSHQRRGDEFRGVEEEHTWNFITSGRGKWIGHWRYCSVGDELMKVCAGHWVWDLGDQRMWGKGKSGFLSHRFEKGGSAAALRVAVADVLWLDRKHTHLRPSPEKGTSATIATPGLRVAEGAACTVATEEKAEVLLPEVKGKNSVLLQNRTLERKEETNYKKKKKRSPCFCAFSCICLV</sequence>
<reference evidence="1 2" key="1">
    <citation type="journal article" date="2022" name="Hortic Res">
        <title>A haplotype resolved chromosomal level avocado genome allows analysis of novel avocado genes.</title>
        <authorList>
            <person name="Nath O."/>
            <person name="Fletcher S.J."/>
            <person name="Hayward A."/>
            <person name="Shaw L.M."/>
            <person name="Masouleh A.K."/>
            <person name="Furtado A."/>
            <person name="Henry R.J."/>
            <person name="Mitter N."/>
        </authorList>
    </citation>
    <scope>NUCLEOTIDE SEQUENCE [LARGE SCALE GENOMIC DNA]</scope>
    <source>
        <strain evidence="2">cv. Hass</strain>
    </source>
</reference>
<keyword evidence="2" id="KW-1185">Reference proteome</keyword>
<dbReference type="EMBL" id="CM056816">
    <property type="protein sequence ID" value="KAJ8632927.1"/>
    <property type="molecule type" value="Genomic_DNA"/>
</dbReference>
<name>A0ACC2LIN8_PERAE</name>
<gene>
    <name evidence="1" type="ORF">MRB53_026263</name>
</gene>
<evidence type="ECO:0000313" key="2">
    <source>
        <dbReference type="Proteomes" id="UP001234297"/>
    </source>
</evidence>